<evidence type="ECO:0000256" key="1">
    <source>
        <dbReference type="ARBA" id="ARBA00004123"/>
    </source>
</evidence>
<evidence type="ECO:0000256" key="2">
    <source>
        <dbReference type="ARBA" id="ARBA00004496"/>
    </source>
</evidence>
<keyword evidence="4" id="KW-0539">Nucleus</keyword>
<keyword evidence="3" id="KW-0963">Cytoplasm</keyword>
<name>A0A7S0UJ91_9CHLO</name>
<sequence>MGKAKPAKHTAAEIAAKVHAATTNMGGGKAGLADRLGGRAGHAKYQCPVCKQAAPDLKSMQAHWEARHPKDPFVADDCTDLHAASGGSTTVGVAVRGSKKKI</sequence>
<protein>
    <recommendedName>
        <fullName evidence="6">C2H2-type domain-containing protein</fullName>
    </recommendedName>
</protein>
<accession>A0A7S0UJ91</accession>
<dbReference type="PANTHER" id="PTHR21213">
    <property type="entry name" value="GEO09665P1-RELATED"/>
    <property type="match status" value="1"/>
</dbReference>
<dbReference type="GO" id="GO:0005737">
    <property type="term" value="C:cytoplasm"/>
    <property type="evidence" value="ECO:0007669"/>
    <property type="project" value="UniProtKB-SubCell"/>
</dbReference>
<dbReference type="InterPro" id="IPR026939">
    <property type="entry name" value="ZNF706/At2g23090_sf"/>
</dbReference>
<dbReference type="InterPro" id="IPR045230">
    <property type="entry name" value="MBS1/2-like"/>
</dbReference>
<dbReference type="SUPFAM" id="SSF118359">
    <property type="entry name" value="Expressed protein At2g23090/F21P24.15"/>
    <property type="match status" value="1"/>
</dbReference>
<dbReference type="GO" id="GO:0005634">
    <property type="term" value="C:nucleus"/>
    <property type="evidence" value="ECO:0007669"/>
    <property type="project" value="UniProtKB-SubCell"/>
</dbReference>
<gene>
    <name evidence="5" type="ORF">PPAR00522_LOCUS248</name>
</gene>
<reference evidence="5" key="1">
    <citation type="submission" date="2021-01" db="EMBL/GenBank/DDBJ databases">
        <authorList>
            <person name="Corre E."/>
            <person name="Pelletier E."/>
            <person name="Niang G."/>
            <person name="Scheremetjew M."/>
            <person name="Finn R."/>
            <person name="Kale V."/>
            <person name="Holt S."/>
            <person name="Cochrane G."/>
            <person name="Meng A."/>
            <person name="Brown T."/>
            <person name="Cohen L."/>
        </authorList>
    </citation>
    <scope>NUCLEOTIDE SEQUENCE</scope>
    <source>
        <strain evidence="5">SAG 63-3</strain>
    </source>
</reference>
<organism evidence="5">
    <name type="scientific">Polytomella parva</name>
    <dbReference type="NCBI Taxonomy" id="51329"/>
    <lineage>
        <taxon>Eukaryota</taxon>
        <taxon>Viridiplantae</taxon>
        <taxon>Chlorophyta</taxon>
        <taxon>core chlorophytes</taxon>
        <taxon>Chlorophyceae</taxon>
        <taxon>CS clade</taxon>
        <taxon>Chlamydomonadales</taxon>
        <taxon>Chlamydomonadaceae</taxon>
        <taxon>Polytomella</taxon>
    </lineage>
</organism>
<dbReference type="Gene3D" id="4.10.1050.10">
    <property type="entry name" value="At2g23090-like"/>
    <property type="match status" value="1"/>
</dbReference>
<dbReference type="EMBL" id="HBFM01000456">
    <property type="protein sequence ID" value="CAD8763865.1"/>
    <property type="molecule type" value="Transcribed_RNA"/>
</dbReference>
<comment type="subcellular location">
    <subcellularLocation>
        <location evidence="2">Cytoplasm</location>
    </subcellularLocation>
    <subcellularLocation>
        <location evidence="1">Nucleus</location>
    </subcellularLocation>
</comment>
<dbReference type="AlphaFoldDB" id="A0A7S0UJ91"/>
<evidence type="ECO:0008006" key="6">
    <source>
        <dbReference type="Google" id="ProtNLM"/>
    </source>
</evidence>
<evidence type="ECO:0000256" key="4">
    <source>
        <dbReference type="ARBA" id="ARBA00023242"/>
    </source>
</evidence>
<evidence type="ECO:0000313" key="5">
    <source>
        <dbReference type="EMBL" id="CAD8763865.1"/>
    </source>
</evidence>
<evidence type="ECO:0000256" key="3">
    <source>
        <dbReference type="ARBA" id="ARBA00022490"/>
    </source>
</evidence>
<dbReference type="PANTHER" id="PTHR21213:SF0">
    <property type="entry name" value="ZINC FINGER PROTEIN 706"/>
    <property type="match status" value="1"/>
</dbReference>
<proteinExistence type="predicted"/>